<keyword evidence="1" id="KW-1133">Transmembrane helix</keyword>
<gene>
    <name evidence="2" type="ORF">XAT740_LOCUS40017</name>
</gene>
<dbReference type="InterPro" id="IPR051082">
    <property type="entry name" value="Pentapeptide-BTB/POZ_domain"/>
</dbReference>
<keyword evidence="1" id="KW-0812">Transmembrane</keyword>
<keyword evidence="1" id="KW-0472">Membrane</keyword>
<dbReference type="Proteomes" id="UP000663828">
    <property type="component" value="Unassembled WGS sequence"/>
</dbReference>
<organism evidence="2 3">
    <name type="scientific">Adineta ricciae</name>
    <name type="common">Rotifer</name>
    <dbReference type="NCBI Taxonomy" id="249248"/>
    <lineage>
        <taxon>Eukaryota</taxon>
        <taxon>Metazoa</taxon>
        <taxon>Spiralia</taxon>
        <taxon>Gnathifera</taxon>
        <taxon>Rotifera</taxon>
        <taxon>Eurotatoria</taxon>
        <taxon>Bdelloidea</taxon>
        <taxon>Adinetida</taxon>
        <taxon>Adinetidae</taxon>
        <taxon>Adineta</taxon>
    </lineage>
</organism>
<evidence type="ECO:0000313" key="2">
    <source>
        <dbReference type="EMBL" id="CAF1507398.1"/>
    </source>
</evidence>
<dbReference type="Pfam" id="PF00805">
    <property type="entry name" value="Pentapeptide"/>
    <property type="match status" value="4"/>
</dbReference>
<dbReference type="PANTHER" id="PTHR14136:SF17">
    <property type="entry name" value="BTB_POZ DOMAIN-CONTAINING PROTEIN KCTD9"/>
    <property type="match status" value="1"/>
</dbReference>
<feature type="transmembrane region" description="Helical" evidence="1">
    <location>
        <begin position="37"/>
        <end position="60"/>
    </location>
</feature>
<dbReference type="PANTHER" id="PTHR14136">
    <property type="entry name" value="BTB_POZ DOMAIN-CONTAINING PROTEIN KCTD9"/>
    <property type="match status" value="1"/>
</dbReference>
<name>A0A815TEW9_ADIRI</name>
<keyword evidence="3" id="KW-1185">Reference proteome</keyword>
<evidence type="ECO:0000313" key="3">
    <source>
        <dbReference type="Proteomes" id="UP000663828"/>
    </source>
</evidence>
<protein>
    <recommendedName>
        <fullName evidence="4">Pentapeptide repeat-containing protein</fullName>
    </recommendedName>
</protein>
<dbReference type="Gene3D" id="2.160.20.80">
    <property type="entry name" value="E3 ubiquitin-protein ligase SopA"/>
    <property type="match status" value="2"/>
</dbReference>
<comment type="caution">
    <text evidence="2">The sequence shown here is derived from an EMBL/GenBank/DDBJ whole genome shotgun (WGS) entry which is preliminary data.</text>
</comment>
<dbReference type="EMBL" id="CAJNOR010004503">
    <property type="protein sequence ID" value="CAF1507398.1"/>
    <property type="molecule type" value="Genomic_DNA"/>
</dbReference>
<accession>A0A815TEW9</accession>
<dbReference type="InterPro" id="IPR001646">
    <property type="entry name" value="5peptide_repeat"/>
</dbReference>
<dbReference type="SUPFAM" id="SSF141571">
    <property type="entry name" value="Pentapeptide repeat-like"/>
    <property type="match status" value="1"/>
</dbReference>
<sequence>MSTSQMQFIDPSAIQWTMVSPTPPPTTARKESRTLDVLKILLGFLIALLLAAILIAVIVIPRSSGSVDLRASNEQIAKLQRESNENIARLQREFTENLTRLMHNEQLKEADRLTKREETFIEKNRGEDQAIQRDQRQQDLSLAMQQLRQHINIEERRIQILLEDRQIRAEHRKEDQSRENADLLAHFIEEVVSAEEPLEDSLLRVKIDSLLTRLDREHKSSLIDFLYKLKYIHGERPDKTPLNLQGAFLKELDLDDLDRNSDEGGTQLDYSQLMLPSTILINASLKQILLPKSNFSSSNLQGAMLQQSDVTQADFSRATLIMSNFRHAKASESNFMNVKMRSALFENADITRARLTNSDLSSTKFQGSIAVEAWFSRSELSNADFQAADLSRVLMNNVSARSANFYTSNAADADFSHSYLSNCLFQWANLRGASFRNAFLAGTTFENANVEFADFSNAQLIGVIITQGQLNVALSIANTILPDGSTGRNINLVNNSDAQCVGMNETIPFWTSDGHVSTVGVPSSTECLFQGNQQNAILQQRVDARRYERLIRRGGSKVRIEMQGKTSDGVVDPINLPIYMNVRFLDLNNNDIGPEQSTLNNTRVTGFSVLVAYLPCPSATTELQLTVVFKATNATVDNIYVSIE</sequence>
<dbReference type="AlphaFoldDB" id="A0A815TEW9"/>
<reference evidence="2" key="1">
    <citation type="submission" date="2021-02" db="EMBL/GenBank/DDBJ databases">
        <authorList>
            <person name="Nowell W R."/>
        </authorList>
    </citation>
    <scope>NUCLEOTIDE SEQUENCE</scope>
</reference>
<evidence type="ECO:0000256" key="1">
    <source>
        <dbReference type="SAM" id="Phobius"/>
    </source>
</evidence>
<proteinExistence type="predicted"/>
<evidence type="ECO:0008006" key="4">
    <source>
        <dbReference type="Google" id="ProtNLM"/>
    </source>
</evidence>